<reference evidence="2 5" key="3">
    <citation type="submission" date="2018-09" db="EMBL/GenBank/DDBJ databases">
        <title>Draft genome sequences of Legionella taurinensis isolated from water samples.</title>
        <authorList>
            <person name="Chakeri A."/>
            <person name="Allerberger F."/>
            <person name="Kundi M."/>
            <person name="Ruppitsch W."/>
            <person name="Schmid D."/>
        </authorList>
    </citation>
    <scope>NUCLEOTIDE SEQUENCE [LARGE SCALE GENOMIC DNA]</scope>
    <source>
        <strain evidence="2 5">4570-18-6</strain>
    </source>
</reference>
<dbReference type="EMBL" id="QCXM01000009">
    <property type="protein sequence ID" value="PUT46804.1"/>
    <property type="molecule type" value="Genomic_DNA"/>
</dbReference>
<dbReference type="Proteomes" id="UP000251035">
    <property type="component" value="Unassembled WGS sequence"/>
</dbReference>
<proteinExistence type="predicted"/>
<organism evidence="2 5">
    <name type="scientific">Legionella taurinensis</name>
    <dbReference type="NCBI Taxonomy" id="70611"/>
    <lineage>
        <taxon>Bacteria</taxon>
        <taxon>Pseudomonadati</taxon>
        <taxon>Pseudomonadota</taxon>
        <taxon>Gammaproteobacteria</taxon>
        <taxon>Legionellales</taxon>
        <taxon>Legionellaceae</taxon>
        <taxon>Legionella</taxon>
    </lineage>
</organism>
<keyword evidence="4" id="KW-1185">Reference proteome</keyword>
<accession>A0A3A5L4R8</accession>
<evidence type="ECO:0000313" key="1">
    <source>
        <dbReference type="EMBL" id="PUT46804.1"/>
    </source>
</evidence>
<dbReference type="Proteomes" id="UP000270757">
    <property type="component" value="Unassembled WGS sequence"/>
</dbReference>
<evidence type="ECO:0000313" key="3">
    <source>
        <dbReference type="EMBL" id="TID41736.1"/>
    </source>
</evidence>
<sequence>MKLNILFLCNKPESAADANTIVDHITAFERYSQHTIYTYSNVGDITPQLNLEKFDAIVIHYSSSLVNDYYISPQSKLLLRNYPGLKIMFIQDEYRLINKIISEIDYLNIDVLFTCFPEEEMDRIYCPSKLPSLAKYSNLTGYIPQRLLDLSSSIPPISQRQIDVGYRSRKVPFWLGQLGYEKWHIVEQWNQYVGNDTRLSVDISYNEQDRIYGERWIQFLLTCKTTLGVESGASVMDFTGQLQTLVDFHQATYPEDSFEKIQKIYLSEFEGLYKLNQISPRCFEAIALKTVLVLYEGDYSGILIPDKHYIPLKKDFSNITEVINKIKNIRYLQDMADRAYEDIALNRQYHYSSFVHRFDELISLQFKLRNKIQVNNPYQLGEFTQLLKIPKKRIQPHFKIKGFIQHKLSRVMHITVNQFAQISLLRKLKFFLTQRVVIFNPLLRVIKRYILQLI</sequence>
<dbReference type="EMBL" id="QZWB01000005">
    <property type="protein sequence ID" value="RJT47763.1"/>
    <property type="molecule type" value="Genomic_DNA"/>
</dbReference>
<reference evidence="3 6" key="2">
    <citation type="submission" date="2018-04" db="EMBL/GenBank/DDBJ databases">
        <title>Whole genome sequence comparison of clinical and drinking water Legionella pneumophila isolates.</title>
        <authorList>
            <person name="Garner E."/>
        </authorList>
    </citation>
    <scope>NUCLEOTIDE SEQUENCE [LARGE SCALE GENOMIC DNA]</scope>
    <source>
        <strain evidence="3 6">WH02</strain>
    </source>
</reference>
<dbReference type="RefSeq" id="WP_108293559.1">
    <property type="nucleotide sequence ID" value="NZ_QZWC01000006.1"/>
</dbReference>
<reference evidence="1 4" key="1">
    <citation type="submission" date="2018-04" db="EMBL/GenBank/DDBJ databases">
        <title>Whole genome sequence comparison of clinical and drinking water Legionella pneumophila isolates associated with the Flint Water Crisis.</title>
        <authorList>
            <person name="Garner E."/>
            <person name="Brown C."/>
            <person name="Schwake O."/>
            <person name="Coil D."/>
            <person name="Jospin G."/>
            <person name="Eisen J."/>
            <person name="Edwards M."/>
            <person name="Pruden A."/>
        </authorList>
    </citation>
    <scope>NUCLEOTIDE SEQUENCE [LARGE SCALE GENOMIC DNA]</scope>
    <source>
        <strain evidence="1 4">Genessee03</strain>
    </source>
</reference>
<gene>
    <name evidence="2" type="ORF">D6J04_06415</name>
    <name evidence="1" type="ORF">DB745_09750</name>
    <name evidence="3" type="ORF">DIZ81_09745</name>
</gene>
<evidence type="ECO:0008006" key="7">
    <source>
        <dbReference type="Google" id="ProtNLM"/>
    </source>
</evidence>
<dbReference type="EMBL" id="QFGG01000008">
    <property type="protein sequence ID" value="TID41736.1"/>
    <property type="molecule type" value="Genomic_DNA"/>
</dbReference>
<evidence type="ECO:0000313" key="5">
    <source>
        <dbReference type="Proteomes" id="UP000270757"/>
    </source>
</evidence>
<evidence type="ECO:0000313" key="6">
    <source>
        <dbReference type="Proteomes" id="UP000306421"/>
    </source>
</evidence>
<name>A0A3A5L4R8_9GAMM</name>
<dbReference type="AlphaFoldDB" id="A0A3A5L4R8"/>
<evidence type="ECO:0000313" key="4">
    <source>
        <dbReference type="Proteomes" id="UP000251035"/>
    </source>
</evidence>
<dbReference type="Proteomes" id="UP000306421">
    <property type="component" value="Unassembled WGS sequence"/>
</dbReference>
<protein>
    <recommendedName>
        <fullName evidence="7">Glycosyltransferase family 1 protein</fullName>
    </recommendedName>
</protein>
<evidence type="ECO:0000313" key="2">
    <source>
        <dbReference type="EMBL" id="RJT47763.1"/>
    </source>
</evidence>
<comment type="caution">
    <text evidence="2">The sequence shown here is derived from an EMBL/GenBank/DDBJ whole genome shotgun (WGS) entry which is preliminary data.</text>
</comment>